<dbReference type="RefSeq" id="WP_379978841.1">
    <property type="nucleotide sequence ID" value="NZ_JBHSFV010000006.1"/>
</dbReference>
<feature type="signal peptide" evidence="1">
    <location>
        <begin position="1"/>
        <end position="21"/>
    </location>
</feature>
<proteinExistence type="predicted"/>
<reference evidence="3" key="1">
    <citation type="journal article" date="2019" name="Int. J. Syst. Evol. Microbiol.">
        <title>The Global Catalogue of Microorganisms (GCM) 10K type strain sequencing project: providing services to taxonomists for standard genome sequencing and annotation.</title>
        <authorList>
            <consortium name="The Broad Institute Genomics Platform"/>
            <consortium name="The Broad Institute Genome Sequencing Center for Infectious Disease"/>
            <person name="Wu L."/>
            <person name="Ma J."/>
        </authorList>
    </citation>
    <scope>NUCLEOTIDE SEQUENCE [LARGE SCALE GENOMIC DNA]</scope>
    <source>
        <strain evidence="3">YJ-61-S</strain>
    </source>
</reference>
<protein>
    <recommendedName>
        <fullName evidence="4">6-bladed beta-propeller</fullName>
    </recommendedName>
</protein>
<feature type="chain" id="PRO_5046163572" description="6-bladed beta-propeller" evidence="1">
    <location>
        <begin position="22"/>
        <end position="328"/>
    </location>
</feature>
<keyword evidence="1" id="KW-0732">Signal</keyword>
<sequence length="328" mass="38236">MKINLIILFTLLTLLSCQSLTTNNKEIEISSTNSTNFQVSFDTLNVSINGYLRKVVLFQDNFYGMFETGRKNTSRRFKKMIVFSQNGDFVEDVFVPQEIQGMPHYDLIVQNDSLYVKESQFEEINLLLGKYVADFKLIETRNLKFYQDEHYDIYSTCNGEWGGTIYFKDKKTNESFEASSTCPVVINKIDGEYYVTNYMGHMMGFASVLKIKDPSKLEKSDLKFDRHEGSRFEKGVETLLDTMDFYILTSFVADKQLYHLYSDENATYIGQIENGKIKPIHKFDFIFHAHFNQHLDNGKQLLTCNFKDSEKSGILIIDGKKFQFYRQK</sequence>
<name>A0ABV9HXG2_9FLAO</name>
<gene>
    <name evidence="2" type="ORF">ACFO3O_11375</name>
</gene>
<dbReference type="PROSITE" id="PS51257">
    <property type="entry name" value="PROKAR_LIPOPROTEIN"/>
    <property type="match status" value="1"/>
</dbReference>
<comment type="caution">
    <text evidence="2">The sequence shown here is derived from an EMBL/GenBank/DDBJ whole genome shotgun (WGS) entry which is preliminary data.</text>
</comment>
<evidence type="ECO:0000256" key="1">
    <source>
        <dbReference type="SAM" id="SignalP"/>
    </source>
</evidence>
<evidence type="ECO:0000313" key="3">
    <source>
        <dbReference type="Proteomes" id="UP001596043"/>
    </source>
</evidence>
<evidence type="ECO:0000313" key="2">
    <source>
        <dbReference type="EMBL" id="MFC4634512.1"/>
    </source>
</evidence>
<dbReference type="EMBL" id="JBHSFV010000006">
    <property type="protein sequence ID" value="MFC4634512.1"/>
    <property type="molecule type" value="Genomic_DNA"/>
</dbReference>
<dbReference type="Proteomes" id="UP001596043">
    <property type="component" value="Unassembled WGS sequence"/>
</dbReference>
<accession>A0ABV9HXG2</accession>
<evidence type="ECO:0008006" key="4">
    <source>
        <dbReference type="Google" id="ProtNLM"/>
    </source>
</evidence>
<organism evidence="2 3">
    <name type="scientific">Dokdonia ponticola</name>
    <dbReference type="NCBI Taxonomy" id="2041041"/>
    <lineage>
        <taxon>Bacteria</taxon>
        <taxon>Pseudomonadati</taxon>
        <taxon>Bacteroidota</taxon>
        <taxon>Flavobacteriia</taxon>
        <taxon>Flavobacteriales</taxon>
        <taxon>Flavobacteriaceae</taxon>
        <taxon>Dokdonia</taxon>
    </lineage>
</organism>
<keyword evidence="3" id="KW-1185">Reference proteome</keyword>